<name>A0A6G7K7V0_9LACT</name>
<evidence type="ECO:0000256" key="2">
    <source>
        <dbReference type="ARBA" id="ARBA00010145"/>
    </source>
</evidence>
<dbReference type="GO" id="GO:0005886">
    <property type="term" value="C:plasma membrane"/>
    <property type="evidence" value="ECO:0007669"/>
    <property type="project" value="UniProtKB-SubCell"/>
</dbReference>
<evidence type="ECO:0000256" key="3">
    <source>
        <dbReference type="ARBA" id="ARBA00022448"/>
    </source>
</evidence>
<dbReference type="EMBL" id="CP049740">
    <property type="protein sequence ID" value="QII81336.1"/>
    <property type="molecule type" value="Genomic_DNA"/>
</dbReference>
<evidence type="ECO:0000313" key="9">
    <source>
        <dbReference type="EMBL" id="QII81336.1"/>
    </source>
</evidence>
<feature type="transmembrane region" description="Helical" evidence="8">
    <location>
        <begin position="285"/>
        <end position="305"/>
    </location>
</feature>
<dbReference type="GO" id="GO:0055085">
    <property type="term" value="P:transmembrane transport"/>
    <property type="evidence" value="ECO:0007669"/>
    <property type="project" value="InterPro"/>
</dbReference>
<feature type="transmembrane region" description="Helical" evidence="8">
    <location>
        <begin position="98"/>
        <end position="122"/>
    </location>
</feature>
<comment type="similarity">
    <text evidence="2">Belongs to the auxin efflux carrier (TC 2.A.69) family.</text>
</comment>
<dbReference type="InterPro" id="IPR038770">
    <property type="entry name" value="Na+/solute_symporter_sf"/>
</dbReference>
<accession>A0A6G7K7V0</accession>
<keyword evidence="3" id="KW-0813">Transport</keyword>
<feature type="transmembrane region" description="Helical" evidence="8">
    <location>
        <begin position="251"/>
        <end position="273"/>
    </location>
</feature>
<dbReference type="AlphaFoldDB" id="A0A6G7K7V0"/>
<keyword evidence="10" id="KW-1185">Reference proteome</keyword>
<feature type="transmembrane region" description="Helical" evidence="8">
    <location>
        <begin position="6"/>
        <end position="23"/>
    </location>
</feature>
<evidence type="ECO:0000256" key="8">
    <source>
        <dbReference type="SAM" id="Phobius"/>
    </source>
</evidence>
<feature type="transmembrane region" description="Helical" evidence="8">
    <location>
        <begin position="226"/>
        <end position="245"/>
    </location>
</feature>
<keyword evidence="6 8" id="KW-1133">Transmembrane helix</keyword>
<dbReference type="PANTHER" id="PTHR36838">
    <property type="entry name" value="AUXIN EFFLUX CARRIER FAMILY PROTEIN"/>
    <property type="match status" value="1"/>
</dbReference>
<feature type="transmembrane region" description="Helical" evidence="8">
    <location>
        <begin position="128"/>
        <end position="150"/>
    </location>
</feature>
<keyword evidence="7 8" id="KW-0472">Membrane</keyword>
<comment type="subcellular location">
    <subcellularLocation>
        <location evidence="1">Cell membrane</location>
        <topology evidence="1">Multi-pass membrane protein</topology>
    </subcellularLocation>
</comment>
<dbReference type="InterPro" id="IPR004776">
    <property type="entry name" value="Mem_transp_PIN-like"/>
</dbReference>
<dbReference type="Pfam" id="PF03547">
    <property type="entry name" value="Mem_trans"/>
    <property type="match status" value="1"/>
</dbReference>
<organism evidence="9 10">
    <name type="scientific">Jeotgalibaca arthritidis</name>
    <dbReference type="NCBI Taxonomy" id="1868794"/>
    <lineage>
        <taxon>Bacteria</taxon>
        <taxon>Bacillati</taxon>
        <taxon>Bacillota</taxon>
        <taxon>Bacilli</taxon>
        <taxon>Lactobacillales</taxon>
        <taxon>Carnobacteriaceae</taxon>
        <taxon>Jeotgalibaca</taxon>
    </lineage>
</organism>
<dbReference type="KEGG" id="jar:G7057_01825"/>
<protein>
    <submittedName>
        <fullName evidence="9">AEC family transporter</fullName>
    </submittedName>
</protein>
<evidence type="ECO:0000256" key="6">
    <source>
        <dbReference type="ARBA" id="ARBA00022989"/>
    </source>
</evidence>
<feature type="transmembrane region" description="Helical" evidence="8">
    <location>
        <begin position="201"/>
        <end position="219"/>
    </location>
</feature>
<dbReference type="RefSeq" id="WP_166160875.1">
    <property type="nucleotide sequence ID" value="NZ_CP049740.1"/>
</dbReference>
<feature type="transmembrane region" description="Helical" evidence="8">
    <location>
        <begin position="162"/>
        <end position="181"/>
    </location>
</feature>
<dbReference type="Gene3D" id="1.20.1530.20">
    <property type="match status" value="1"/>
</dbReference>
<evidence type="ECO:0000313" key="10">
    <source>
        <dbReference type="Proteomes" id="UP000501451"/>
    </source>
</evidence>
<proteinExistence type="inferred from homology"/>
<evidence type="ECO:0000256" key="5">
    <source>
        <dbReference type="ARBA" id="ARBA00022692"/>
    </source>
</evidence>
<keyword evidence="5 8" id="KW-0812">Transmembrane</keyword>
<evidence type="ECO:0000256" key="4">
    <source>
        <dbReference type="ARBA" id="ARBA00022475"/>
    </source>
</evidence>
<keyword evidence="4" id="KW-1003">Cell membrane</keyword>
<sequence>MDSSVVLNQMVMLMLIVVVGYITAKSGVLSKMANLNFAGLINYVTVPALILSSTSAAGQVGTKWDSIFVLIMAVLSYVFFIGLAFLTPKLFRVQADQAGILQFLTVFANNGFMGFPVVQAIFGTGALFYASIYNIPNNLLVYSIGIYMISKGQKSSQIDWRTILMNPATIASFLALFFFFFDIELPSVIAQTATSIGGITSPLAMFIIGSSMADIDLVVAAKNVKLYAFAAFRMLLVPLFLWLLLSPLISNPIILGILIIIAAMPGPTMAVTLSTQYGGQTAFATSYVFISTVFSVITIPLISLLF</sequence>
<feature type="transmembrane region" description="Helical" evidence="8">
    <location>
        <begin position="66"/>
        <end position="86"/>
    </location>
</feature>
<reference evidence="9 10" key="1">
    <citation type="journal article" date="2017" name="Int. J. Syst. Evol. Microbiol.">
        <title>Jeotgalibaca porci sp. nov. and Jeotgalibaca arthritidis sp. nov., isolated from pigs, and emended description of the genus Jeotgalibaca.</title>
        <authorList>
            <person name="Zamora L."/>
            <person name="Perez-Sancho M."/>
            <person name="Dominguez L."/>
            <person name="Fernandez-Garayzabal J.F."/>
            <person name="Vela A.I."/>
        </authorList>
    </citation>
    <scope>NUCLEOTIDE SEQUENCE [LARGE SCALE GENOMIC DNA]</scope>
    <source>
        <strain evidence="9 10">CECT 9157</strain>
    </source>
</reference>
<evidence type="ECO:0000256" key="7">
    <source>
        <dbReference type="ARBA" id="ARBA00023136"/>
    </source>
</evidence>
<dbReference type="PANTHER" id="PTHR36838:SF1">
    <property type="entry name" value="SLR1864 PROTEIN"/>
    <property type="match status" value="1"/>
</dbReference>
<feature type="transmembrane region" description="Helical" evidence="8">
    <location>
        <begin position="35"/>
        <end position="54"/>
    </location>
</feature>
<evidence type="ECO:0000256" key="1">
    <source>
        <dbReference type="ARBA" id="ARBA00004651"/>
    </source>
</evidence>
<dbReference type="Proteomes" id="UP000501451">
    <property type="component" value="Chromosome"/>
</dbReference>
<gene>
    <name evidence="9" type="ORF">G7057_01825</name>
</gene>